<comment type="caution">
    <text evidence="2">The sequence shown here is derived from an EMBL/GenBank/DDBJ whole genome shotgun (WGS) entry which is preliminary data.</text>
</comment>
<dbReference type="SUPFAM" id="SSF160631">
    <property type="entry name" value="SMI1/KNR4-like"/>
    <property type="match status" value="1"/>
</dbReference>
<dbReference type="InterPro" id="IPR018958">
    <property type="entry name" value="Knr4/Smi1-like_dom"/>
</dbReference>
<dbReference type="Pfam" id="PF09346">
    <property type="entry name" value="SMI1_KNR4"/>
    <property type="match status" value="1"/>
</dbReference>
<evidence type="ECO:0000313" key="3">
    <source>
        <dbReference type="Proteomes" id="UP000236182"/>
    </source>
</evidence>
<dbReference type="Proteomes" id="UP000236182">
    <property type="component" value="Unassembled WGS sequence"/>
</dbReference>
<accession>A0A316WXV4</accession>
<name>A0A316WXV4_9FLAO</name>
<organism evidence="2 3">
    <name type="scientific">Chryseobacterium oncorhynchi</name>
    <dbReference type="NCBI Taxonomy" id="741074"/>
    <lineage>
        <taxon>Bacteria</taxon>
        <taxon>Pseudomonadati</taxon>
        <taxon>Bacteroidota</taxon>
        <taxon>Flavobacteriia</taxon>
        <taxon>Flavobacteriales</taxon>
        <taxon>Weeksellaceae</taxon>
        <taxon>Chryseobacterium group</taxon>
        <taxon>Chryseobacterium</taxon>
    </lineage>
</organism>
<keyword evidence="3" id="KW-1185">Reference proteome</keyword>
<dbReference type="EMBL" id="PPEI02000002">
    <property type="protein sequence ID" value="PWN66105.1"/>
    <property type="molecule type" value="Genomic_DNA"/>
</dbReference>
<sequence>MILIILKSANFQEKLFPMSIIKTYIDKAIELVEKNKEYLMYEKEVHPAMESEMDWNTFKHKPAKVNLEQKGTTTELLSLISENDKIWKAIDAAISDNEIEKLESDLEITFPDSYKEYLRYKHFYTIFLDNDIRLYPKPIGSWNQILKENNENMKEVLLDHGYLGIGNFSDYGEVCFDFNESMGNPPIVMIDYETGEAERLANNFTALLEKIMTKPEPVVTELKTWEKKMYGVS</sequence>
<dbReference type="Gene3D" id="3.40.1580.10">
    <property type="entry name" value="SMI1/KNR4-like"/>
    <property type="match status" value="1"/>
</dbReference>
<evidence type="ECO:0000313" key="2">
    <source>
        <dbReference type="EMBL" id="PWN66105.1"/>
    </source>
</evidence>
<dbReference type="InterPro" id="IPR037883">
    <property type="entry name" value="Knr4/Smi1-like_sf"/>
</dbReference>
<proteinExistence type="predicted"/>
<dbReference type="SMART" id="SM00860">
    <property type="entry name" value="SMI1_KNR4"/>
    <property type="match status" value="1"/>
</dbReference>
<evidence type="ECO:0000259" key="1">
    <source>
        <dbReference type="SMART" id="SM00860"/>
    </source>
</evidence>
<reference evidence="2" key="1">
    <citation type="submission" date="2018-04" db="EMBL/GenBank/DDBJ databases">
        <title>Draft Genome Sequences of Chryseobacterium lactis NCTC11390T isolated from milk, Chryseobacterium oncorhynchi 701B-08T from rainbow trout, and Chryseobacterium viscerum 687B-08T from diseased fish.</title>
        <authorList>
            <person name="Jeong J.-J."/>
            <person name="Lee Y.J."/>
            <person name="Pathiraja D."/>
            <person name="Park B."/>
            <person name="Choi I.-G."/>
            <person name="Kim K.D."/>
        </authorList>
    </citation>
    <scope>NUCLEOTIDE SEQUENCE [LARGE SCALE GENOMIC DNA]</scope>
    <source>
        <strain evidence="2">701B-08</strain>
    </source>
</reference>
<protein>
    <submittedName>
        <fullName evidence="2">SMI1/KNR4 family protein</fullName>
    </submittedName>
</protein>
<gene>
    <name evidence="2" type="ORF">C1638_006930</name>
</gene>
<feature type="domain" description="Knr4/Smi1-like" evidence="1">
    <location>
        <begin position="93"/>
        <end position="210"/>
    </location>
</feature>
<dbReference type="AlphaFoldDB" id="A0A316WXV4"/>